<keyword evidence="2" id="KW-0624">Polysaccharide degradation</keyword>
<keyword evidence="1" id="KW-0378">Hydrolase</keyword>
<dbReference type="InterPro" id="IPR003961">
    <property type="entry name" value="FN3_dom"/>
</dbReference>
<organism evidence="4 5">
    <name type="scientific">Terrabacter carboxydivorans</name>
    <dbReference type="NCBI Taxonomy" id="619730"/>
    <lineage>
        <taxon>Bacteria</taxon>
        <taxon>Bacillati</taxon>
        <taxon>Actinomycetota</taxon>
        <taxon>Actinomycetes</taxon>
        <taxon>Micrococcales</taxon>
        <taxon>Intrasporangiaceae</taxon>
        <taxon>Terrabacter</taxon>
    </lineage>
</organism>
<accession>A0ABP5Y1C5</accession>
<feature type="domain" description="Fibronectin type-III" evidence="3">
    <location>
        <begin position="65"/>
        <end position="154"/>
    </location>
</feature>
<dbReference type="Gene3D" id="2.60.40.10">
    <property type="entry name" value="Immunoglobulins"/>
    <property type="match status" value="1"/>
</dbReference>
<dbReference type="Proteomes" id="UP001500730">
    <property type="component" value="Unassembled WGS sequence"/>
</dbReference>
<name>A0ABP5Y1C5_9MICO</name>
<gene>
    <name evidence="4" type="ORF">GCM10009858_05630</name>
</gene>
<evidence type="ECO:0000259" key="3">
    <source>
        <dbReference type="PROSITE" id="PS50853"/>
    </source>
</evidence>
<reference evidence="5" key="1">
    <citation type="journal article" date="2019" name="Int. J. Syst. Evol. Microbiol.">
        <title>The Global Catalogue of Microorganisms (GCM) 10K type strain sequencing project: providing services to taxonomists for standard genome sequencing and annotation.</title>
        <authorList>
            <consortium name="The Broad Institute Genomics Platform"/>
            <consortium name="The Broad Institute Genome Sequencing Center for Infectious Disease"/>
            <person name="Wu L."/>
            <person name="Ma J."/>
        </authorList>
    </citation>
    <scope>NUCLEOTIDE SEQUENCE [LARGE SCALE GENOMIC DNA]</scope>
    <source>
        <strain evidence="5">JCM 16259</strain>
    </source>
</reference>
<evidence type="ECO:0000313" key="4">
    <source>
        <dbReference type="EMBL" id="GAA2471165.1"/>
    </source>
</evidence>
<sequence>MVRRDDGTGTPTPASGTLVYSGNELRAVDTTVTPWTRYRYAVWAEDGAGGYLQPAVTTTTTSVQPVAGLSATGTSATTAALTWTAPTDPGVAAVVVTRIGPLGALHTVYSGTGTTATDSGLLPGYVYSYTAVAQDASGRSGSAGRAVALVTSRTWTTTAASPYAGWPGAMACASSTWCMAVDNTGSYQVMSGTTWSKAVAAFGMSPDPEWEPVISSLTCPAAGRCSAIRSGRVVEFSNGGWRSAGSPSSGWTSLDCPSTTSCIAIRRDGWSTTRVGTTWTAPVRIGTLRGVDWNDVACQAAGRCFAIATGSTTYSSWRGTLAGTAWSTGFLTGYQTGSLTSISCSSSSCLALGERVRVMVSGSTWSVRSLEPSTYIGSTSQVSCATPTLCVALNFDSVERWSGGSVVERSRLSANIGQVRSVSCPRTGGACFAVDDRGRFYRWTPTTHWVLLGTYDQTTGGVGRIGCRTADSCFFVDRNGWLVGWNGATWTRSGKYFTQPATVECSGTGFCIAVDSINKVYRVWSGGAWGASKPMPLAAADLSCASPTLCLAVDEQGRVTRFTGSGWSTPVAALTSQWNDAPRVSCPTGGPCMLLSSNGSYRQYSGSALTATKQLPSTFPALGSLLSCGSPTMCIAVVDSGDWAQWNGSTWTIHPQDFTAYRLGTLACVSAEQCLATYGYSNDDVPVTWTLGGWAAGLPSYPPDGHGRPECVSLETCFMAGTTTVSRSS</sequence>
<dbReference type="InterPro" id="IPR036116">
    <property type="entry name" value="FN3_sf"/>
</dbReference>
<dbReference type="SUPFAM" id="SSF49265">
    <property type="entry name" value="Fibronectin type III"/>
    <property type="match status" value="1"/>
</dbReference>
<proteinExistence type="predicted"/>
<dbReference type="PROSITE" id="PS50853">
    <property type="entry name" value="FN3"/>
    <property type="match status" value="1"/>
</dbReference>
<protein>
    <recommendedName>
        <fullName evidence="3">Fibronectin type-III domain-containing protein</fullName>
    </recommendedName>
</protein>
<dbReference type="SMART" id="SM00060">
    <property type="entry name" value="FN3"/>
    <property type="match status" value="1"/>
</dbReference>
<keyword evidence="5" id="KW-1185">Reference proteome</keyword>
<keyword evidence="2" id="KW-0119">Carbohydrate metabolism</keyword>
<comment type="caution">
    <text evidence="4">The sequence shown here is derived from an EMBL/GenBank/DDBJ whole genome shotgun (WGS) entry which is preliminary data.</text>
</comment>
<evidence type="ECO:0000313" key="5">
    <source>
        <dbReference type="Proteomes" id="UP001500730"/>
    </source>
</evidence>
<dbReference type="EMBL" id="BAAARE010000002">
    <property type="protein sequence ID" value="GAA2471165.1"/>
    <property type="molecule type" value="Genomic_DNA"/>
</dbReference>
<evidence type="ECO:0000256" key="1">
    <source>
        <dbReference type="ARBA" id="ARBA00023295"/>
    </source>
</evidence>
<evidence type="ECO:0000256" key="2">
    <source>
        <dbReference type="ARBA" id="ARBA00023326"/>
    </source>
</evidence>
<dbReference type="InterPro" id="IPR013783">
    <property type="entry name" value="Ig-like_fold"/>
</dbReference>
<keyword evidence="1" id="KW-0326">Glycosidase</keyword>